<dbReference type="Pfam" id="PF23622">
    <property type="entry name" value="LRR_At1g61320_AtMIF1"/>
    <property type="match status" value="1"/>
</dbReference>
<dbReference type="InterPro" id="IPR055357">
    <property type="entry name" value="LRR_At1g61320_AtMIF1"/>
</dbReference>
<dbReference type="Gene3D" id="3.80.10.10">
    <property type="entry name" value="Ribonuclease Inhibitor"/>
    <property type="match status" value="1"/>
</dbReference>
<dbReference type="PANTHER" id="PTHR34145:SF6">
    <property type="entry name" value="F-BOX DOMAIN-CONTAINING PROTEIN"/>
    <property type="match status" value="1"/>
</dbReference>
<reference evidence="3" key="1">
    <citation type="submission" date="2024-10" db="EMBL/GenBank/DDBJ databases">
        <authorList>
            <person name="Ryan C."/>
        </authorList>
    </citation>
    <scope>NUCLEOTIDE SEQUENCE [LARGE SCALE GENOMIC DNA]</scope>
</reference>
<evidence type="ECO:0000313" key="3">
    <source>
        <dbReference type="EMBL" id="CAL4996359.1"/>
    </source>
</evidence>
<proteinExistence type="predicted"/>
<protein>
    <recommendedName>
        <fullName evidence="2">At1g61320/AtMIF1 LRR domain-containing protein</fullName>
    </recommendedName>
</protein>
<dbReference type="InterPro" id="IPR032675">
    <property type="entry name" value="LRR_dom_sf"/>
</dbReference>
<sequence length="513" mass="58043">MSLQRHQRRNGRLNRSIASVDKGTDSTSGYGYSQAAERTMCSIPVPALPEDILHRVHSLLPMRDAARAACSSHAFLRSWRCRPVLALNRDTLGSNANSRQKNFSCIIDNILRNHSGIGIKIFKLQLYGILDASHYLDRWFQIAVTPGIENLTLQPYYGDNMEYNVPCTLLSDGVRNSIRSLELSLCTFHPTAELGPLRKLTSLRLHSVRILGDELEYFLSNSPALQQLNLSECQEITYLKIPCVLQQLHFLKVSYCSELQVIESKARNLFSFIKEGVRAKVLLGETLQMKNLRMYCSNLVCNARTELPSNMPNLESLFIGSRDERVGTPMLPTKFLFLKHLSICLKCLSYDYFSLISFLDASPSLETLLLDVAREKVERESIFGCSPQLRQMPEQHHGHLKSVKIKGFYSAKSLVELTCYILKNAKSLDCLTLDTTYGDPKCDNKMYGGPCTKMNKGFLMQARRGAVAIKAYIEDKVPSTVKLTVVEHCRRCHADKLSEIDAMCDDFLTCFRL</sequence>
<feature type="region of interest" description="Disordered" evidence="1">
    <location>
        <begin position="1"/>
        <end position="30"/>
    </location>
</feature>
<dbReference type="SUPFAM" id="SSF52047">
    <property type="entry name" value="RNI-like"/>
    <property type="match status" value="1"/>
</dbReference>
<evidence type="ECO:0000313" key="4">
    <source>
        <dbReference type="Proteomes" id="UP001497457"/>
    </source>
</evidence>
<dbReference type="InterPro" id="IPR036047">
    <property type="entry name" value="F-box-like_dom_sf"/>
</dbReference>
<dbReference type="Proteomes" id="UP001497457">
    <property type="component" value="Chromosome 25rd"/>
</dbReference>
<organism evidence="3 4">
    <name type="scientific">Urochloa decumbens</name>
    <dbReference type="NCBI Taxonomy" id="240449"/>
    <lineage>
        <taxon>Eukaryota</taxon>
        <taxon>Viridiplantae</taxon>
        <taxon>Streptophyta</taxon>
        <taxon>Embryophyta</taxon>
        <taxon>Tracheophyta</taxon>
        <taxon>Spermatophyta</taxon>
        <taxon>Magnoliopsida</taxon>
        <taxon>Liliopsida</taxon>
        <taxon>Poales</taxon>
        <taxon>Poaceae</taxon>
        <taxon>PACMAD clade</taxon>
        <taxon>Panicoideae</taxon>
        <taxon>Panicodae</taxon>
        <taxon>Paniceae</taxon>
        <taxon>Melinidinae</taxon>
        <taxon>Urochloa</taxon>
    </lineage>
</organism>
<dbReference type="AlphaFoldDB" id="A0ABC9BBU9"/>
<feature type="domain" description="At1g61320/AtMIF1 LRR" evidence="2">
    <location>
        <begin position="110"/>
        <end position="489"/>
    </location>
</feature>
<dbReference type="EMBL" id="OZ075135">
    <property type="protein sequence ID" value="CAL4996359.1"/>
    <property type="molecule type" value="Genomic_DNA"/>
</dbReference>
<dbReference type="InterPro" id="IPR053772">
    <property type="entry name" value="At1g61320/At1g61330-like"/>
</dbReference>
<accession>A0ABC9BBU9</accession>
<keyword evidence="4" id="KW-1185">Reference proteome</keyword>
<feature type="compositionally biased region" description="Basic residues" evidence="1">
    <location>
        <begin position="1"/>
        <end position="12"/>
    </location>
</feature>
<dbReference type="PANTHER" id="PTHR34145">
    <property type="entry name" value="OS02G0105600 PROTEIN"/>
    <property type="match status" value="1"/>
</dbReference>
<gene>
    <name evidence="3" type="ORF">URODEC1_LOCUS62861</name>
</gene>
<name>A0ABC9BBU9_9POAL</name>
<dbReference type="SUPFAM" id="SSF81383">
    <property type="entry name" value="F-box domain"/>
    <property type="match status" value="1"/>
</dbReference>
<evidence type="ECO:0000256" key="1">
    <source>
        <dbReference type="SAM" id="MobiDB-lite"/>
    </source>
</evidence>
<evidence type="ECO:0000259" key="2">
    <source>
        <dbReference type="Pfam" id="PF23622"/>
    </source>
</evidence>